<proteinExistence type="predicted"/>
<organism evidence="2 3">
    <name type="scientific">Saccoglossus kowalevskii</name>
    <name type="common">Acorn worm</name>
    <dbReference type="NCBI Taxonomy" id="10224"/>
    <lineage>
        <taxon>Eukaryota</taxon>
        <taxon>Metazoa</taxon>
        <taxon>Hemichordata</taxon>
        <taxon>Enteropneusta</taxon>
        <taxon>Harrimaniidae</taxon>
        <taxon>Saccoglossus</taxon>
    </lineage>
</organism>
<evidence type="ECO:0000256" key="1">
    <source>
        <dbReference type="SAM" id="MobiDB-lite"/>
    </source>
</evidence>
<keyword evidence="2" id="KW-1185">Reference proteome</keyword>
<evidence type="ECO:0000313" key="2">
    <source>
        <dbReference type="Proteomes" id="UP000694865"/>
    </source>
</evidence>
<name>A0ABM0MBS7_SACKO</name>
<dbReference type="RefSeq" id="XP_006817468.1">
    <property type="nucleotide sequence ID" value="XM_006817405.1"/>
</dbReference>
<reference evidence="3" key="1">
    <citation type="submission" date="2025-08" db="UniProtKB">
        <authorList>
            <consortium name="RefSeq"/>
        </authorList>
    </citation>
    <scope>IDENTIFICATION</scope>
    <source>
        <tissue evidence="3">Testes</tissue>
    </source>
</reference>
<feature type="compositionally biased region" description="Acidic residues" evidence="1">
    <location>
        <begin position="79"/>
        <end position="88"/>
    </location>
</feature>
<sequence length="369" mass="42733">MPSGTERHDLKVDNDRHGVQEYYYSDTDLQENPDSLSEMPVCLDGDNADMSNETGTCIFENQGTDETMEENELNLNEPVEAECRDEDDLSEADRLNNATTEGTSNTDPHDTTSFLSSVVAAILLFAFQWQKLYGISDQGIQALIQFQKFFLRTVGTYIKINFPLNVAKSLPGTLYSMRKYIGLQRDQFIQYVACPDCHTLYHFNDCFKERNNGNKTILKCNHIIFPRHPHARKRKPCGTALLKKVCGKDGKEYVYPKKVYCYKNIIDSLQCFVKRTQFIEKCNVWKQRQSGHDILEDIYDGKVWKDFEKQGFFKTKHDFGVTLNIDWFQPYKHTPHSVGALYLVINNLPHDERNKPENVILVSILSFFW</sequence>
<dbReference type="Proteomes" id="UP000694865">
    <property type="component" value="Unplaced"/>
</dbReference>
<evidence type="ECO:0000313" key="3">
    <source>
        <dbReference type="RefSeq" id="XP_006817468.1"/>
    </source>
</evidence>
<gene>
    <name evidence="3" type="primary">LOC102805845</name>
</gene>
<accession>A0ABM0MBS7</accession>
<dbReference type="GeneID" id="102805845"/>
<feature type="region of interest" description="Disordered" evidence="1">
    <location>
        <begin position="63"/>
        <end position="88"/>
    </location>
</feature>
<protein>
    <submittedName>
        <fullName evidence="3">Uncharacterized protein LOC102805845</fullName>
    </submittedName>
</protein>